<reference evidence="2" key="1">
    <citation type="submission" date="2023-03" db="EMBL/GenBank/DDBJ databases">
        <title>Massive genome expansion in bonnet fungi (Mycena s.s.) driven by repeated elements and novel gene families across ecological guilds.</title>
        <authorList>
            <consortium name="Lawrence Berkeley National Laboratory"/>
            <person name="Harder C.B."/>
            <person name="Miyauchi S."/>
            <person name="Viragh M."/>
            <person name="Kuo A."/>
            <person name="Thoen E."/>
            <person name="Andreopoulos B."/>
            <person name="Lu D."/>
            <person name="Skrede I."/>
            <person name="Drula E."/>
            <person name="Henrissat B."/>
            <person name="Morin E."/>
            <person name="Kohler A."/>
            <person name="Barry K."/>
            <person name="LaButti K."/>
            <person name="Morin E."/>
            <person name="Salamov A."/>
            <person name="Lipzen A."/>
            <person name="Mereny Z."/>
            <person name="Hegedus B."/>
            <person name="Baldrian P."/>
            <person name="Stursova M."/>
            <person name="Weitz H."/>
            <person name="Taylor A."/>
            <person name="Grigoriev I.V."/>
            <person name="Nagy L.G."/>
            <person name="Martin F."/>
            <person name="Kauserud H."/>
        </authorList>
    </citation>
    <scope>NUCLEOTIDE SEQUENCE</scope>
    <source>
        <strain evidence="2">9144</strain>
    </source>
</reference>
<dbReference type="AlphaFoldDB" id="A0AAD7E2H7"/>
<sequence length="159" mass="17811">MLSPEGSVIFSLLPSLLTSCRGVPSPRRILEGSGKREMMMQLDVSVLSNIKHMYAHWAEKSEQINAGNEQDEVCSSSRFRNNCPMKSSPSESDTEKPPRDICRSRQQLGITSDPYGFNFGRIFPKPRENGQARGGKPDQRHHWLEIVVPSAKQRTAAKA</sequence>
<organism evidence="2 3">
    <name type="scientific">Mycena pura</name>
    <dbReference type="NCBI Taxonomy" id="153505"/>
    <lineage>
        <taxon>Eukaryota</taxon>
        <taxon>Fungi</taxon>
        <taxon>Dikarya</taxon>
        <taxon>Basidiomycota</taxon>
        <taxon>Agaricomycotina</taxon>
        <taxon>Agaricomycetes</taxon>
        <taxon>Agaricomycetidae</taxon>
        <taxon>Agaricales</taxon>
        <taxon>Marasmiineae</taxon>
        <taxon>Mycenaceae</taxon>
        <taxon>Mycena</taxon>
    </lineage>
</organism>
<feature type="compositionally biased region" description="Basic and acidic residues" evidence="1">
    <location>
        <begin position="125"/>
        <end position="144"/>
    </location>
</feature>
<feature type="compositionally biased region" description="Basic and acidic residues" evidence="1">
    <location>
        <begin position="93"/>
        <end position="103"/>
    </location>
</feature>
<evidence type="ECO:0000313" key="3">
    <source>
        <dbReference type="Proteomes" id="UP001219525"/>
    </source>
</evidence>
<accession>A0AAD7E2H7</accession>
<dbReference type="Proteomes" id="UP001219525">
    <property type="component" value="Unassembled WGS sequence"/>
</dbReference>
<dbReference type="EMBL" id="JARJCW010000005">
    <property type="protein sequence ID" value="KAJ7224661.1"/>
    <property type="molecule type" value="Genomic_DNA"/>
</dbReference>
<feature type="region of interest" description="Disordered" evidence="1">
    <location>
        <begin position="61"/>
        <end position="159"/>
    </location>
</feature>
<feature type="compositionally biased region" description="Polar residues" evidence="1">
    <location>
        <begin position="63"/>
        <end position="91"/>
    </location>
</feature>
<gene>
    <name evidence="2" type="ORF">GGX14DRAFT_387334</name>
</gene>
<proteinExistence type="predicted"/>
<keyword evidence="3" id="KW-1185">Reference proteome</keyword>
<name>A0AAD7E2H7_9AGAR</name>
<evidence type="ECO:0000256" key="1">
    <source>
        <dbReference type="SAM" id="MobiDB-lite"/>
    </source>
</evidence>
<protein>
    <submittedName>
        <fullName evidence="2">Uncharacterized protein</fullName>
    </submittedName>
</protein>
<evidence type="ECO:0000313" key="2">
    <source>
        <dbReference type="EMBL" id="KAJ7224661.1"/>
    </source>
</evidence>
<comment type="caution">
    <text evidence="2">The sequence shown here is derived from an EMBL/GenBank/DDBJ whole genome shotgun (WGS) entry which is preliminary data.</text>
</comment>